<dbReference type="EMBL" id="CAJNRE010000026">
    <property type="protein sequence ID" value="CAF1905073.1"/>
    <property type="molecule type" value="Genomic_DNA"/>
</dbReference>
<dbReference type="Proteomes" id="UP000663824">
    <property type="component" value="Unassembled WGS sequence"/>
</dbReference>
<evidence type="ECO:0000313" key="2">
    <source>
        <dbReference type="EMBL" id="CAF1905073.1"/>
    </source>
</evidence>
<feature type="region of interest" description="Disordered" evidence="1">
    <location>
        <begin position="265"/>
        <end position="344"/>
    </location>
</feature>
<organism evidence="2 3">
    <name type="scientific">Rotaria magnacalcarata</name>
    <dbReference type="NCBI Taxonomy" id="392030"/>
    <lineage>
        <taxon>Eukaryota</taxon>
        <taxon>Metazoa</taxon>
        <taxon>Spiralia</taxon>
        <taxon>Gnathifera</taxon>
        <taxon>Rotifera</taxon>
        <taxon>Eurotatoria</taxon>
        <taxon>Bdelloidea</taxon>
        <taxon>Philodinida</taxon>
        <taxon>Philodinidae</taxon>
        <taxon>Rotaria</taxon>
    </lineage>
</organism>
<evidence type="ECO:0000256" key="1">
    <source>
        <dbReference type="SAM" id="MobiDB-lite"/>
    </source>
</evidence>
<feature type="compositionally biased region" description="Low complexity" evidence="1">
    <location>
        <begin position="411"/>
        <end position="424"/>
    </location>
</feature>
<gene>
    <name evidence="2" type="ORF">MBJ925_LOCUS361</name>
</gene>
<accession>A0A816K7L5</accession>
<evidence type="ECO:0000313" key="3">
    <source>
        <dbReference type="Proteomes" id="UP000663824"/>
    </source>
</evidence>
<feature type="region of interest" description="Disordered" evidence="1">
    <location>
        <begin position="453"/>
        <end position="483"/>
    </location>
</feature>
<feature type="compositionally biased region" description="Basic residues" evidence="1">
    <location>
        <begin position="397"/>
        <end position="410"/>
    </location>
</feature>
<sequence>MACSKAEDLINQLIEATLKLLDFGLNIIDALRVQKLLTVRNQKIGLISDDACLPECSLRFSLNFDLMMFNKLLRNACLRARATLNELRVCRLRYPNAPLVLEPKTKAKFQKLKKKIQDFDDAVRSDKMLARRDLRDFREISIIFSQLEHDLKLLICSLECASTMKDTILFAAPITDVMTVLSIVLSRLEHLAQKAEIDEKIAAAEQRKVNNNQITKSNSATPHRKQTSTPIITKHRTNDILFNGKNTNRTSKQRRQDVTTMIAAATQNNKRSNYDKNSVQSDTPQVTPLDKSYKESNSIETNSNENDSTLLRPIYRHYAPVKSNRSRQAKQIVSPPKENIPDQSLSNHHRKIKQFHHEFIQRWTNDARNIYAQSHLIHSPSTYSYQMTNVDLEKTNRSRPKLTSVRRHRSLSSSSHFNNSYTSSSSLLNELHNHKTKTKSFNSLSSTLNKQLNNKHKNTSSNNSALVNHESKNVHDNIECKLS</sequence>
<dbReference type="AlphaFoldDB" id="A0A816K7L5"/>
<proteinExistence type="predicted"/>
<feature type="compositionally biased region" description="Basic and acidic residues" evidence="1">
    <location>
        <begin position="469"/>
        <end position="483"/>
    </location>
</feature>
<reference evidence="2" key="1">
    <citation type="submission" date="2021-02" db="EMBL/GenBank/DDBJ databases">
        <authorList>
            <person name="Nowell W R."/>
        </authorList>
    </citation>
    <scope>NUCLEOTIDE SEQUENCE</scope>
</reference>
<feature type="compositionally biased region" description="Low complexity" evidence="1">
    <location>
        <begin position="295"/>
        <end position="308"/>
    </location>
</feature>
<feature type="region of interest" description="Disordered" evidence="1">
    <location>
        <begin position="397"/>
        <end position="424"/>
    </location>
</feature>
<feature type="compositionally biased region" description="Polar residues" evidence="1">
    <location>
        <begin position="265"/>
        <end position="286"/>
    </location>
</feature>
<protein>
    <submittedName>
        <fullName evidence="2">Uncharacterized protein</fullName>
    </submittedName>
</protein>
<name>A0A816K7L5_9BILA</name>
<comment type="caution">
    <text evidence="2">The sequence shown here is derived from an EMBL/GenBank/DDBJ whole genome shotgun (WGS) entry which is preliminary data.</text>
</comment>